<reference evidence="1 2" key="1">
    <citation type="submission" date="2017-09" db="EMBL/GenBank/DDBJ databases">
        <title>Large-scale bioinformatics analysis of Bacillus genomes uncovers conserved roles of natural products in bacterial physiology.</title>
        <authorList>
            <consortium name="Agbiome Team Llc"/>
            <person name="Bleich R.M."/>
            <person name="Grubbs K.J."/>
            <person name="Santa Maria K.C."/>
            <person name="Allen S.E."/>
            <person name="Farag S."/>
            <person name="Shank E.A."/>
            <person name="Bowers A."/>
        </authorList>
    </citation>
    <scope>NUCLEOTIDE SEQUENCE [LARGE SCALE GENOMIC DNA]</scope>
    <source>
        <strain evidence="1 2">AFS010764</strain>
    </source>
</reference>
<dbReference type="AlphaFoldDB" id="A0A1A9PPQ2"/>
<name>A0A1A9PPQ2_9BACI</name>
<accession>A0A1A9PPQ2</accession>
<dbReference type="EMBL" id="NUDL01000074">
    <property type="protein sequence ID" value="PEM51498.1"/>
    <property type="molecule type" value="Genomic_DNA"/>
</dbReference>
<dbReference type="RefSeq" id="WP_064476219.1">
    <property type="nucleotide sequence ID" value="NZ_CP015257.1"/>
</dbReference>
<dbReference type="Proteomes" id="UP000220621">
    <property type="component" value="Unassembled WGS sequence"/>
</dbReference>
<protein>
    <submittedName>
        <fullName evidence="1">Uncharacterized protein</fullName>
    </submittedName>
</protein>
<organism evidence="1 2">
    <name type="scientific">Bacillus wiedmannii</name>
    <dbReference type="NCBI Taxonomy" id="1890302"/>
    <lineage>
        <taxon>Bacteria</taxon>
        <taxon>Bacillati</taxon>
        <taxon>Bacillota</taxon>
        <taxon>Bacilli</taxon>
        <taxon>Bacillales</taxon>
        <taxon>Bacillaceae</taxon>
        <taxon>Bacillus</taxon>
        <taxon>Bacillus cereus group</taxon>
    </lineage>
</organism>
<evidence type="ECO:0000313" key="2">
    <source>
        <dbReference type="Proteomes" id="UP000220621"/>
    </source>
</evidence>
<sequence length="98" mass="11146">MRKISGNLSILGDNERRTVAVSDSGEITGDEMLKFMLNMELHYKEIDRDCFGPSHYLPSGDYHKDLIAIVFTAEMMLDDMELEGEWPAEEGDVIFNEA</sequence>
<proteinExistence type="predicted"/>
<evidence type="ECO:0000313" key="1">
    <source>
        <dbReference type="EMBL" id="PEM51498.1"/>
    </source>
</evidence>
<gene>
    <name evidence="1" type="ORF">CN611_21255</name>
</gene>
<comment type="caution">
    <text evidence="1">The sequence shown here is derived from an EMBL/GenBank/DDBJ whole genome shotgun (WGS) entry which is preliminary data.</text>
</comment>